<evidence type="ECO:0000256" key="1">
    <source>
        <dbReference type="ARBA" id="ARBA00001947"/>
    </source>
</evidence>
<evidence type="ECO:0000256" key="4">
    <source>
        <dbReference type="ARBA" id="ARBA00022833"/>
    </source>
</evidence>
<evidence type="ECO:0000313" key="7">
    <source>
        <dbReference type="Proteomes" id="UP001491552"/>
    </source>
</evidence>
<evidence type="ECO:0000313" key="6">
    <source>
        <dbReference type="EMBL" id="MEQ2511845.1"/>
    </source>
</evidence>
<comment type="caution">
    <text evidence="6">The sequence shown here is derived from an EMBL/GenBank/DDBJ whole genome shotgun (WGS) entry which is preliminary data.</text>
</comment>
<name>A0ABV1G8Y2_9FIRM</name>
<sequence>MKVYSLMLGSYQTNCYLAADDDGVCAVIDPGYTPERVLEAVQRYGLTIRAVLLTHGHFDHVGGVRGVAEAARCPVWLCEADTVLPERLTAGPLYYTDTYADGDTVEVGSLRFTVLETPGHTPGSVCLLCENVLFSGDTLFAGSCGRVDLAGGVPAQMGASLKRLAELPGNYAVLPGHGPATTLDAERADNPYLREAMA</sequence>
<dbReference type="RefSeq" id="WP_349136547.1">
    <property type="nucleotide sequence ID" value="NZ_JBBMFF010000246.1"/>
</dbReference>
<evidence type="ECO:0000256" key="3">
    <source>
        <dbReference type="ARBA" id="ARBA00022801"/>
    </source>
</evidence>
<dbReference type="EMBL" id="JBBMFF010000246">
    <property type="protein sequence ID" value="MEQ2511845.1"/>
    <property type="molecule type" value="Genomic_DNA"/>
</dbReference>
<protein>
    <submittedName>
        <fullName evidence="6">MBL fold metallo-hydrolase</fullName>
    </submittedName>
</protein>
<evidence type="ECO:0000256" key="2">
    <source>
        <dbReference type="ARBA" id="ARBA00022723"/>
    </source>
</evidence>
<evidence type="ECO:0000259" key="5">
    <source>
        <dbReference type="SMART" id="SM00849"/>
    </source>
</evidence>
<dbReference type="InterPro" id="IPR051453">
    <property type="entry name" value="MBL_Glyoxalase_II"/>
</dbReference>
<accession>A0ABV1G8Y2</accession>
<comment type="cofactor">
    <cofactor evidence="1">
        <name>Zn(2+)</name>
        <dbReference type="ChEBI" id="CHEBI:29105"/>
    </cofactor>
</comment>
<keyword evidence="3" id="KW-0378">Hydrolase</keyword>
<keyword evidence="4" id="KW-0862">Zinc</keyword>
<dbReference type="InterPro" id="IPR001279">
    <property type="entry name" value="Metallo-B-lactamas"/>
</dbReference>
<reference evidence="6 7" key="1">
    <citation type="submission" date="2024-03" db="EMBL/GenBank/DDBJ databases">
        <title>Human intestinal bacterial collection.</title>
        <authorList>
            <person name="Pauvert C."/>
            <person name="Hitch T.C.A."/>
            <person name="Clavel T."/>
        </authorList>
    </citation>
    <scope>NUCLEOTIDE SEQUENCE [LARGE SCALE GENOMIC DNA]</scope>
    <source>
        <strain evidence="6 7">CLA-AA-H192</strain>
    </source>
</reference>
<gene>
    <name evidence="6" type="ORF">WMO66_11425</name>
</gene>
<feature type="domain" description="Metallo-beta-lactamase" evidence="5">
    <location>
        <begin position="12"/>
        <end position="177"/>
    </location>
</feature>
<keyword evidence="2" id="KW-0479">Metal-binding</keyword>
<dbReference type="SUPFAM" id="SSF56281">
    <property type="entry name" value="Metallo-hydrolase/oxidoreductase"/>
    <property type="match status" value="1"/>
</dbReference>
<dbReference type="CDD" id="cd06262">
    <property type="entry name" value="metallo-hydrolase-like_MBL-fold"/>
    <property type="match status" value="1"/>
</dbReference>
<organism evidence="6 7">
    <name type="scientific">Faecousia intestinalis</name>
    <dbReference type="NCBI Taxonomy" id="3133167"/>
    <lineage>
        <taxon>Bacteria</taxon>
        <taxon>Bacillati</taxon>
        <taxon>Bacillota</taxon>
        <taxon>Clostridia</taxon>
        <taxon>Eubacteriales</taxon>
        <taxon>Oscillospiraceae</taxon>
        <taxon>Faecousia</taxon>
    </lineage>
</organism>
<dbReference type="Proteomes" id="UP001491552">
    <property type="component" value="Unassembled WGS sequence"/>
</dbReference>
<dbReference type="PANTHER" id="PTHR46233">
    <property type="entry name" value="HYDROXYACYLGLUTATHIONE HYDROLASE GLOC"/>
    <property type="match status" value="1"/>
</dbReference>
<dbReference type="SMART" id="SM00849">
    <property type="entry name" value="Lactamase_B"/>
    <property type="match status" value="1"/>
</dbReference>
<keyword evidence="7" id="KW-1185">Reference proteome</keyword>
<proteinExistence type="predicted"/>
<dbReference type="PANTHER" id="PTHR46233:SF3">
    <property type="entry name" value="HYDROXYACYLGLUTATHIONE HYDROLASE GLOC"/>
    <property type="match status" value="1"/>
</dbReference>
<dbReference type="InterPro" id="IPR036866">
    <property type="entry name" value="RibonucZ/Hydroxyglut_hydro"/>
</dbReference>
<dbReference type="Gene3D" id="3.60.15.10">
    <property type="entry name" value="Ribonuclease Z/Hydroxyacylglutathione hydrolase-like"/>
    <property type="match status" value="1"/>
</dbReference>
<dbReference type="Pfam" id="PF00753">
    <property type="entry name" value="Lactamase_B"/>
    <property type="match status" value="1"/>
</dbReference>